<feature type="compositionally biased region" description="Basic and acidic residues" evidence="1">
    <location>
        <begin position="804"/>
        <end position="820"/>
    </location>
</feature>
<evidence type="ECO:0000256" key="1">
    <source>
        <dbReference type="SAM" id="MobiDB-lite"/>
    </source>
</evidence>
<organism evidence="4 5">
    <name type="scientific">Chitinophaga ginsengisoli</name>
    <dbReference type="NCBI Taxonomy" id="363837"/>
    <lineage>
        <taxon>Bacteria</taxon>
        <taxon>Pseudomonadati</taxon>
        <taxon>Bacteroidota</taxon>
        <taxon>Chitinophagia</taxon>
        <taxon>Chitinophagales</taxon>
        <taxon>Chitinophagaceae</taxon>
        <taxon>Chitinophaga</taxon>
    </lineage>
</organism>
<proteinExistence type="predicted"/>
<evidence type="ECO:0000313" key="4">
    <source>
        <dbReference type="EMBL" id="PSL27611.1"/>
    </source>
</evidence>
<keyword evidence="5" id="KW-1185">Reference proteome</keyword>
<dbReference type="OrthoDB" id="905812at2"/>
<keyword evidence="4" id="KW-0675">Receptor</keyword>
<evidence type="ECO:0000313" key="5">
    <source>
        <dbReference type="Proteomes" id="UP000240978"/>
    </source>
</evidence>
<dbReference type="PANTHER" id="PTHR40980:SF4">
    <property type="entry name" value="TONB-DEPENDENT RECEPTOR-LIKE BETA-BARREL DOMAIN-CONTAINING PROTEIN"/>
    <property type="match status" value="1"/>
</dbReference>
<dbReference type="AlphaFoldDB" id="A0A2P8G0X5"/>
<dbReference type="InterPro" id="IPR008969">
    <property type="entry name" value="CarboxyPept-like_regulatory"/>
</dbReference>
<evidence type="ECO:0000259" key="3">
    <source>
        <dbReference type="Pfam" id="PF14905"/>
    </source>
</evidence>
<dbReference type="Pfam" id="PF14905">
    <property type="entry name" value="OMP_b-brl_3"/>
    <property type="match status" value="1"/>
</dbReference>
<dbReference type="EMBL" id="PYGK01000009">
    <property type="protein sequence ID" value="PSL27611.1"/>
    <property type="molecule type" value="Genomic_DNA"/>
</dbReference>
<feature type="region of interest" description="Disordered" evidence="1">
    <location>
        <begin position="801"/>
        <end position="820"/>
    </location>
</feature>
<dbReference type="Proteomes" id="UP000240978">
    <property type="component" value="Unassembled WGS sequence"/>
</dbReference>
<feature type="domain" description="Outer membrane protein beta-barrel" evidence="3">
    <location>
        <begin position="380"/>
        <end position="761"/>
    </location>
</feature>
<dbReference type="PANTHER" id="PTHR40980">
    <property type="entry name" value="PLUG DOMAIN-CONTAINING PROTEIN"/>
    <property type="match status" value="1"/>
</dbReference>
<sequence>MKKLAFLLCCFFLHTTASGQISGRFATATGQPVPFANVILLNGTDSTLVKAVLTDENGAYTIENTPTGKYILRFTSMGFQTWNSPLFELTARQKTKDFGLQIVSEGAQQLGEVVIQAEKPLLQQQAEGMIVNVQSSLLTKGSTALAVLERSPGVMIDYRNNNIALNGKSGVTVMLNGKLIRMPMEQLVNLLSGMSADDIEKIELLSTPSSKYDAEGSAGMINIVLKKDKQRGTNGTISLTGGYGYREKAAASISLSHNTAKVNTYGSYSYNLNHSYSNIDILSYQDMPVFGGRMEVRGQDITRLRHNNHDITLGMDVKPDTKTTIGANVTYNISRATTGNHPSANYLLLPDSLLTFDGRIDRVNSWHNLVSSVYLEKEFNPKSKLSFDMDYLYFKNENPSQVYSTFLTKSGEQVDNNDSLFSPLQKGFANTLIQVGVVKADYNRQLNDKIKLETGIKGTYTGSNTLSRIESFVDGHWVNRAETINEMKMKEGIGAAYVSANIEITPSMSLIAGTRFEYARTLMENTRTGQNTVDRKLATLFPNIFLTKKLNDHSGLQFSYTKRIARPSYNDLASFVAYSDPTAIYAGNPFLKPTITNNIKLGYNYDGYSFSLLFSRDDHPIARYQLSQGAAAKVLFISPQNLAYQNNITFQATIPWKATDWWDMSYSITGGLRQFKADYTLQPVTKSYWGYSFNFTESFTLPKHFSAELTGWYNTPSYNGTVKMSSMGTLSAGLKKELKNNAGSLQLSVEDIFTTMKFHVYYGAIAEEAFHIKNNIGIKLESGYSPIIKLSYARPFGTGTLKGSRKEGGAKDERDRIRKD</sequence>
<keyword evidence="2" id="KW-0732">Signal</keyword>
<feature type="chain" id="PRO_5015170777" evidence="2">
    <location>
        <begin position="20"/>
        <end position="820"/>
    </location>
</feature>
<dbReference type="RefSeq" id="WP_106603955.1">
    <property type="nucleotide sequence ID" value="NZ_PYGK01000009.1"/>
</dbReference>
<evidence type="ECO:0000256" key="2">
    <source>
        <dbReference type="SAM" id="SignalP"/>
    </source>
</evidence>
<accession>A0A2P8G0X5</accession>
<dbReference type="SUPFAM" id="SSF49464">
    <property type="entry name" value="Carboxypeptidase regulatory domain-like"/>
    <property type="match status" value="1"/>
</dbReference>
<protein>
    <submittedName>
        <fullName evidence="4">Outer membrane receptor protein involved in Fe transport</fullName>
    </submittedName>
</protein>
<gene>
    <name evidence="4" type="ORF">CLV42_109146</name>
</gene>
<dbReference type="Pfam" id="PF13620">
    <property type="entry name" value="CarboxypepD_reg"/>
    <property type="match status" value="1"/>
</dbReference>
<name>A0A2P8G0X5_9BACT</name>
<comment type="caution">
    <text evidence="4">The sequence shown here is derived from an EMBL/GenBank/DDBJ whole genome shotgun (WGS) entry which is preliminary data.</text>
</comment>
<reference evidence="4 5" key="1">
    <citation type="submission" date="2018-03" db="EMBL/GenBank/DDBJ databases">
        <title>Genomic Encyclopedia of Archaeal and Bacterial Type Strains, Phase II (KMG-II): from individual species to whole genera.</title>
        <authorList>
            <person name="Goeker M."/>
        </authorList>
    </citation>
    <scope>NUCLEOTIDE SEQUENCE [LARGE SCALE GENOMIC DNA]</scope>
    <source>
        <strain evidence="4 5">DSM 18107</strain>
    </source>
</reference>
<dbReference type="Gene3D" id="2.60.40.1120">
    <property type="entry name" value="Carboxypeptidase-like, regulatory domain"/>
    <property type="match status" value="1"/>
</dbReference>
<dbReference type="InterPro" id="IPR041700">
    <property type="entry name" value="OMP_b-brl_3"/>
</dbReference>
<dbReference type="SUPFAM" id="SSF56935">
    <property type="entry name" value="Porins"/>
    <property type="match status" value="1"/>
</dbReference>
<dbReference type="Gene3D" id="2.170.130.10">
    <property type="entry name" value="TonB-dependent receptor, plug domain"/>
    <property type="match status" value="1"/>
</dbReference>
<dbReference type="InterPro" id="IPR037066">
    <property type="entry name" value="Plug_dom_sf"/>
</dbReference>
<feature type="signal peptide" evidence="2">
    <location>
        <begin position="1"/>
        <end position="19"/>
    </location>
</feature>